<comment type="caution">
    <text evidence="3">The sequence shown here is derived from an EMBL/GenBank/DDBJ whole genome shotgun (WGS) entry which is preliminary data.</text>
</comment>
<keyword evidence="4" id="KW-1185">Reference proteome</keyword>
<feature type="chain" id="PRO_5040796299" evidence="1">
    <location>
        <begin position="22"/>
        <end position="503"/>
    </location>
</feature>
<dbReference type="CDD" id="cd07561">
    <property type="entry name" value="Peptidase_S41_CPP_like"/>
    <property type="match status" value="1"/>
</dbReference>
<proteinExistence type="predicted"/>
<sequence>MKIYKYLMLFIFTGGLLTSCANDDMDDVPGQSELPGEEPKDDLQLEIRDFEYKAMDVWYYYNDDMAIYEDDFFADQSELNDWLMDWDSPEDLFYDGLLLNYPVTDRFSWIVDDYEELENMFAGTTTSTGMDYGITRVCAECNELILYVRYVIPNTPAEDAGIKRGMVFTEINGTELNVNNYTDLLASDSYTLTLGKIENDGISTTENTIDVSKTTVDENPVLVAKTIDLSGTKVGYIMYNSFTFNYSGALNDAFGQFKSENVTELILDLRYNGGGRIDTSIDLASMITGQFDDQPFVKFQYNDYIQSVYQNQGSDLTISMDDTVNWQNSSAPTNSLNLNKVYIIATGSSASASELVMNGLEPFIDVIHIGTKTVGKVQGSDTYYDSTAPNFDKTAAINPNHKYAIQPLILSLVNKNNEAYPGGLVPDFEQQEFISTYGVLGDPNEPLLSLALDQIDPTRSANRTIKEGIIPTEMISERKAFQHDYQRMYIESENIKTNSNSVE</sequence>
<reference evidence="3" key="1">
    <citation type="submission" date="2021-10" db="EMBL/GenBank/DDBJ databases">
        <title>Gramella sp. ASW11-100T, isolated from marine sediment.</title>
        <authorList>
            <person name="Xia C."/>
        </authorList>
    </citation>
    <scope>NUCLEOTIDE SEQUENCE</scope>
    <source>
        <strain evidence="3">ASW11-100</strain>
    </source>
</reference>
<dbReference type="InterPro" id="IPR036034">
    <property type="entry name" value="PDZ_sf"/>
</dbReference>
<dbReference type="PROSITE" id="PS51257">
    <property type="entry name" value="PROKAR_LIPOPROTEIN"/>
    <property type="match status" value="1"/>
</dbReference>
<dbReference type="SUPFAM" id="SSF50156">
    <property type="entry name" value="PDZ domain-like"/>
    <property type="match status" value="1"/>
</dbReference>
<dbReference type="Gene3D" id="3.30.750.170">
    <property type="match status" value="1"/>
</dbReference>
<evidence type="ECO:0000313" key="3">
    <source>
        <dbReference type="EMBL" id="MCB7479926.1"/>
    </source>
</evidence>
<accession>A0A9X1LGH1</accession>
<dbReference type="SUPFAM" id="SSF52096">
    <property type="entry name" value="ClpP/crotonase"/>
    <property type="match status" value="1"/>
</dbReference>
<dbReference type="Gene3D" id="2.30.42.10">
    <property type="match status" value="1"/>
</dbReference>
<organism evidence="3 4">
    <name type="scientific">Christiangramia sediminis</name>
    <dbReference type="NCBI Taxonomy" id="2881336"/>
    <lineage>
        <taxon>Bacteria</taxon>
        <taxon>Pseudomonadati</taxon>
        <taxon>Bacteroidota</taxon>
        <taxon>Flavobacteriia</taxon>
        <taxon>Flavobacteriales</taxon>
        <taxon>Flavobacteriaceae</taxon>
        <taxon>Christiangramia</taxon>
    </lineage>
</organism>
<dbReference type="PANTHER" id="PTHR32060">
    <property type="entry name" value="TAIL-SPECIFIC PROTEASE"/>
    <property type="match status" value="1"/>
</dbReference>
<protein>
    <submittedName>
        <fullName evidence="3">Peptidase S41</fullName>
    </submittedName>
</protein>
<dbReference type="GO" id="GO:0008236">
    <property type="term" value="F:serine-type peptidase activity"/>
    <property type="evidence" value="ECO:0007669"/>
    <property type="project" value="InterPro"/>
</dbReference>
<dbReference type="Pfam" id="PF03572">
    <property type="entry name" value="Peptidase_S41"/>
    <property type="match status" value="1"/>
</dbReference>
<dbReference type="GO" id="GO:0030288">
    <property type="term" value="C:outer membrane-bounded periplasmic space"/>
    <property type="evidence" value="ECO:0007669"/>
    <property type="project" value="TreeGrafter"/>
</dbReference>
<dbReference type="Proteomes" id="UP001139414">
    <property type="component" value="Unassembled WGS sequence"/>
</dbReference>
<name>A0A9X1LGH1_9FLAO</name>
<keyword evidence="1" id="KW-0732">Signal</keyword>
<dbReference type="GO" id="GO:0007165">
    <property type="term" value="P:signal transduction"/>
    <property type="evidence" value="ECO:0007669"/>
    <property type="project" value="TreeGrafter"/>
</dbReference>
<dbReference type="PANTHER" id="PTHR32060:SF30">
    <property type="entry name" value="CARBOXY-TERMINAL PROCESSING PROTEASE CTPA"/>
    <property type="match status" value="1"/>
</dbReference>
<dbReference type="GO" id="GO:0004175">
    <property type="term" value="F:endopeptidase activity"/>
    <property type="evidence" value="ECO:0007669"/>
    <property type="project" value="TreeGrafter"/>
</dbReference>
<feature type="domain" description="Tail specific protease" evidence="2">
    <location>
        <begin position="233"/>
        <end position="403"/>
    </location>
</feature>
<gene>
    <name evidence="3" type="ORF">LGQ90_01505</name>
</gene>
<feature type="signal peptide" evidence="1">
    <location>
        <begin position="1"/>
        <end position="21"/>
    </location>
</feature>
<dbReference type="RefSeq" id="WP_229337414.1">
    <property type="nucleotide sequence ID" value="NZ_JAJBZG010000001.1"/>
</dbReference>
<dbReference type="Gene3D" id="3.90.226.10">
    <property type="entry name" value="2-enoyl-CoA Hydratase, Chain A, domain 1"/>
    <property type="match status" value="1"/>
</dbReference>
<evidence type="ECO:0000313" key="4">
    <source>
        <dbReference type="Proteomes" id="UP001139414"/>
    </source>
</evidence>
<dbReference type="InterPro" id="IPR029045">
    <property type="entry name" value="ClpP/crotonase-like_dom_sf"/>
</dbReference>
<evidence type="ECO:0000256" key="1">
    <source>
        <dbReference type="SAM" id="SignalP"/>
    </source>
</evidence>
<dbReference type="AlphaFoldDB" id="A0A9X1LGH1"/>
<dbReference type="EMBL" id="JAJBZG010000001">
    <property type="protein sequence ID" value="MCB7479926.1"/>
    <property type="molecule type" value="Genomic_DNA"/>
</dbReference>
<dbReference type="InterPro" id="IPR005151">
    <property type="entry name" value="Tail-specific_protease"/>
</dbReference>
<dbReference type="GO" id="GO:0006508">
    <property type="term" value="P:proteolysis"/>
    <property type="evidence" value="ECO:0007669"/>
    <property type="project" value="InterPro"/>
</dbReference>
<evidence type="ECO:0000259" key="2">
    <source>
        <dbReference type="Pfam" id="PF03572"/>
    </source>
</evidence>